<sequence length="139" mass="15309">MILFELRCAQHHHFEAWFRDGAAYESQAAAGAIACPVCGDSAVSKAPMAPRLVHSRGEPAPPDPDRVAGEVRRALLQIKKQVEANCDYVGDRFPEEARRIHYGETETRPIYGEATRAEAHDLTEEGVTVCPLPWIGDAN</sequence>
<dbReference type="Pfam" id="PF06676">
    <property type="entry name" value="DUF1178"/>
    <property type="match status" value="1"/>
</dbReference>
<protein>
    <recommendedName>
        <fullName evidence="3">DUF1178 family protein</fullName>
    </recommendedName>
</protein>
<keyword evidence="2" id="KW-1185">Reference proteome</keyword>
<dbReference type="InterPro" id="IPR009562">
    <property type="entry name" value="DUF1178"/>
</dbReference>
<proteinExistence type="predicted"/>
<reference evidence="2" key="1">
    <citation type="submission" date="2016-10" db="EMBL/GenBank/DDBJ databases">
        <authorList>
            <person name="Varghese N."/>
            <person name="Submissions S."/>
        </authorList>
    </citation>
    <scope>NUCLEOTIDE SEQUENCE [LARGE SCALE GENOMIC DNA]</scope>
    <source>
        <strain evidence="2">DSM 13234</strain>
    </source>
</reference>
<name>A0A1H6GXZ5_MAGFU</name>
<dbReference type="EMBL" id="FNWO01000002">
    <property type="protein sequence ID" value="SEH28066.1"/>
    <property type="molecule type" value="Genomic_DNA"/>
</dbReference>
<evidence type="ECO:0008006" key="3">
    <source>
        <dbReference type="Google" id="ProtNLM"/>
    </source>
</evidence>
<accession>A0A1H6GXZ5</accession>
<organism evidence="1 2">
    <name type="scientific">Magnetospirillum fulvum</name>
    <name type="common">Rhodospirillum fulvum</name>
    <dbReference type="NCBI Taxonomy" id="1082"/>
    <lineage>
        <taxon>Bacteria</taxon>
        <taxon>Pseudomonadati</taxon>
        <taxon>Pseudomonadota</taxon>
        <taxon>Alphaproteobacteria</taxon>
        <taxon>Rhodospirillales</taxon>
        <taxon>Rhodospirillaceae</taxon>
        <taxon>Magnetospirillum</taxon>
    </lineage>
</organism>
<dbReference type="PIRSF" id="PIRSF032131">
    <property type="entry name" value="UCP032131"/>
    <property type="match status" value="1"/>
</dbReference>
<dbReference type="Proteomes" id="UP000182983">
    <property type="component" value="Unassembled WGS sequence"/>
</dbReference>
<dbReference type="AlphaFoldDB" id="A0A1H6GXZ5"/>
<dbReference type="OrthoDB" id="9799894at2"/>
<evidence type="ECO:0000313" key="2">
    <source>
        <dbReference type="Proteomes" id="UP000182983"/>
    </source>
</evidence>
<dbReference type="RefSeq" id="WP_074765484.1">
    <property type="nucleotide sequence ID" value="NZ_FNWO01000002.1"/>
</dbReference>
<gene>
    <name evidence="1" type="ORF">SAMN04244559_00644</name>
</gene>
<evidence type="ECO:0000313" key="1">
    <source>
        <dbReference type="EMBL" id="SEH28066.1"/>
    </source>
</evidence>